<comment type="caution">
    <text evidence="2">The sequence shown here is derived from an EMBL/GenBank/DDBJ whole genome shotgun (WGS) entry which is preliminary data.</text>
</comment>
<evidence type="ECO:0000313" key="2">
    <source>
        <dbReference type="EMBL" id="EPS71311.1"/>
    </source>
</evidence>
<name>S8D1U6_9LAMI</name>
<sequence>MFTDQESKTSVQFSAANCSYPDHLMHLQVKQDGDLRFFRPPVSAANCGLPWIFNPDMNGEKVFVSGGPLELPSHPAENLCLPNSQLSLDDNLGLLQTKPFPGLEKRFIIFDRSGVQTRLFFSPLLSPINNYVAAAAAPVAVTGFNFSSEEEVATPVIRHPMEEEEKWDENRLSDEESEDSDEIDALLFSDSDDESDEDEVTSTLQFFPDGSFTEPEYNKVEEEAEESFTGGWRKRQRLLVDGKFKSSSSSIGPLRDDAESANGDIHLSTREKKVKIREALKILETVSPECLSSNQSPPLAIIDKAIAYLKSMKAEAEALC</sequence>
<dbReference type="PANTHER" id="PTHR36066:SF8">
    <property type="entry name" value="TRANSCRIPTION FACTOR SAC51"/>
    <property type="match status" value="1"/>
</dbReference>
<organism evidence="2 3">
    <name type="scientific">Genlisea aurea</name>
    <dbReference type="NCBI Taxonomy" id="192259"/>
    <lineage>
        <taxon>Eukaryota</taxon>
        <taxon>Viridiplantae</taxon>
        <taxon>Streptophyta</taxon>
        <taxon>Embryophyta</taxon>
        <taxon>Tracheophyta</taxon>
        <taxon>Spermatophyta</taxon>
        <taxon>Magnoliopsida</taxon>
        <taxon>eudicotyledons</taxon>
        <taxon>Gunneridae</taxon>
        <taxon>Pentapetalae</taxon>
        <taxon>asterids</taxon>
        <taxon>lamiids</taxon>
        <taxon>Lamiales</taxon>
        <taxon>Lentibulariaceae</taxon>
        <taxon>Genlisea</taxon>
    </lineage>
</organism>
<proteinExistence type="predicted"/>
<gene>
    <name evidence="2" type="ORF">M569_03457</name>
</gene>
<dbReference type="EMBL" id="AUSU01001315">
    <property type="protein sequence ID" value="EPS71311.1"/>
    <property type="molecule type" value="Genomic_DNA"/>
</dbReference>
<protein>
    <recommendedName>
        <fullName evidence="4">BHLH domain-containing protein</fullName>
    </recommendedName>
</protein>
<accession>S8D1U6</accession>
<evidence type="ECO:0000313" key="3">
    <source>
        <dbReference type="Proteomes" id="UP000015453"/>
    </source>
</evidence>
<evidence type="ECO:0008006" key="4">
    <source>
        <dbReference type="Google" id="ProtNLM"/>
    </source>
</evidence>
<evidence type="ECO:0000256" key="1">
    <source>
        <dbReference type="SAM" id="MobiDB-lite"/>
    </source>
</evidence>
<dbReference type="InterPro" id="IPR037546">
    <property type="entry name" value="SAC51-like"/>
</dbReference>
<dbReference type="OrthoDB" id="777433at2759"/>
<dbReference type="AlphaFoldDB" id="S8D1U6"/>
<dbReference type="PANTHER" id="PTHR36066">
    <property type="entry name" value="TRANSCRIPTION FACTOR BHLH145"/>
    <property type="match status" value="1"/>
</dbReference>
<keyword evidence="3" id="KW-1185">Reference proteome</keyword>
<reference evidence="2 3" key="1">
    <citation type="journal article" date="2013" name="BMC Genomics">
        <title>The miniature genome of a carnivorous plant Genlisea aurea contains a low number of genes and short non-coding sequences.</title>
        <authorList>
            <person name="Leushkin E.V."/>
            <person name="Sutormin R.A."/>
            <person name="Nabieva E.R."/>
            <person name="Penin A.A."/>
            <person name="Kondrashov A.S."/>
            <person name="Logacheva M.D."/>
        </authorList>
    </citation>
    <scope>NUCLEOTIDE SEQUENCE [LARGE SCALE GENOMIC DNA]</scope>
</reference>
<dbReference type="Proteomes" id="UP000015453">
    <property type="component" value="Unassembled WGS sequence"/>
</dbReference>
<feature type="region of interest" description="Disordered" evidence="1">
    <location>
        <begin position="158"/>
        <end position="181"/>
    </location>
</feature>